<dbReference type="Proteomes" id="UP000231019">
    <property type="component" value="Unassembled WGS sequence"/>
</dbReference>
<evidence type="ECO:0000256" key="6">
    <source>
        <dbReference type="ARBA" id="ARBA00022989"/>
    </source>
</evidence>
<evidence type="ECO:0000256" key="8">
    <source>
        <dbReference type="ARBA" id="ARBA00023136"/>
    </source>
</evidence>
<keyword evidence="2" id="KW-0813">Transport</keyword>
<feature type="transmembrane region" description="Helical" evidence="10">
    <location>
        <begin position="53"/>
        <end position="73"/>
    </location>
</feature>
<feature type="transmembrane region" description="Helical" evidence="10">
    <location>
        <begin position="203"/>
        <end position="226"/>
    </location>
</feature>
<accession>A0A2M7GAY1</accession>
<reference evidence="11 12" key="1">
    <citation type="submission" date="2017-09" db="EMBL/GenBank/DDBJ databases">
        <title>Depth-based differentiation of microbial function through sediment-hosted aquifers and enrichment of novel symbionts in the deep terrestrial subsurface.</title>
        <authorList>
            <person name="Probst A.J."/>
            <person name="Ladd B."/>
            <person name="Jarett J.K."/>
            <person name="Geller-Mcgrath D.E."/>
            <person name="Sieber C.M."/>
            <person name="Emerson J.B."/>
            <person name="Anantharaman K."/>
            <person name="Thomas B.C."/>
            <person name="Malmstrom R."/>
            <person name="Stieglmeier M."/>
            <person name="Klingl A."/>
            <person name="Woyke T."/>
            <person name="Ryan C.M."/>
            <person name="Banfield J.F."/>
        </authorList>
    </citation>
    <scope>NUCLEOTIDE SEQUENCE [LARGE SCALE GENOMIC DNA]</scope>
    <source>
        <strain evidence="11">CG17_big_fil_post_rev_8_21_14_2_50_48_46</strain>
    </source>
</reference>
<evidence type="ECO:0000256" key="3">
    <source>
        <dbReference type="ARBA" id="ARBA00022449"/>
    </source>
</evidence>
<keyword evidence="4" id="KW-1003">Cell membrane</keyword>
<dbReference type="CDD" id="cd13131">
    <property type="entry name" value="MATE_NorM_like"/>
    <property type="match status" value="1"/>
</dbReference>
<name>A0A2M7GAY1_9BACT</name>
<gene>
    <name evidence="11" type="ORF">COW36_00375</name>
</gene>
<feature type="transmembrane region" description="Helical" evidence="10">
    <location>
        <begin position="434"/>
        <end position="454"/>
    </location>
</feature>
<dbReference type="GO" id="GO:0005886">
    <property type="term" value="C:plasma membrane"/>
    <property type="evidence" value="ECO:0007669"/>
    <property type="project" value="UniProtKB-SubCell"/>
</dbReference>
<evidence type="ECO:0000256" key="2">
    <source>
        <dbReference type="ARBA" id="ARBA00022448"/>
    </source>
</evidence>
<feature type="transmembrane region" description="Helical" evidence="10">
    <location>
        <begin position="105"/>
        <end position="130"/>
    </location>
</feature>
<evidence type="ECO:0000256" key="7">
    <source>
        <dbReference type="ARBA" id="ARBA00023065"/>
    </source>
</evidence>
<protein>
    <recommendedName>
        <fullName evidence="9">Multidrug-efflux transporter</fullName>
    </recommendedName>
</protein>
<comment type="subcellular location">
    <subcellularLocation>
        <location evidence="1">Cell membrane</location>
        <topology evidence="1">Multi-pass membrane protein</topology>
    </subcellularLocation>
</comment>
<evidence type="ECO:0000256" key="9">
    <source>
        <dbReference type="ARBA" id="ARBA00031636"/>
    </source>
</evidence>
<feature type="transmembrane region" description="Helical" evidence="10">
    <location>
        <begin position="247"/>
        <end position="269"/>
    </location>
</feature>
<dbReference type="InterPro" id="IPR050222">
    <property type="entry name" value="MATE_MdtK"/>
</dbReference>
<dbReference type="GO" id="GO:0015297">
    <property type="term" value="F:antiporter activity"/>
    <property type="evidence" value="ECO:0007669"/>
    <property type="project" value="UniProtKB-KW"/>
</dbReference>
<feature type="transmembrane region" description="Helical" evidence="10">
    <location>
        <begin position="327"/>
        <end position="347"/>
    </location>
</feature>
<evidence type="ECO:0000256" key="1">
    <source>
        <dbReference type="ARBA" id="ARBA00004651"/>
    </source>
</evidence>
<dbReference type="PANTHER" id="PTHR43298:SF2">
    <property type="entry name" value="FMN_FAD EXPORTER YEEO-RELATED"/>
    <property type="match status" value="1"/>
</dbReference>
<dbReference type="PANTHER" id="PTHR43298">
    <property type="entry name" value="MULTIDRUG RESISTANCE PROTEIN NORM-RELATED"/>
    <property type="match status" value="1"/>
</dbReference>
<dbReference type="Pfam" id="PF01554">
    <property type="entry name" value="MatE"/>
    <property type="match status" value="2"/>
</dbReference>
<keyword evidence="8 10" id="KW-0472">Membrane</keyword>
<dbReference type="AlphaFoldDB" id="A0A2M7GAY1"/>
<comment type="caution">
    <text evidence="11">The sequence shown here is derived from an EMBL/GenBank/DDBJ whole genome shotgun (WGS) entry which is preliminary data.</text>
</comment>
<proteinExistence type="predicted"/>
<dbReference type="NCBIfam" id="TIGR00797">
    <property type="entry name" value="matE"/>
    <property type="match status" value="1"/>
</dbReference>
<feature type="transmembrane region" description="Helical" evidence="10">
    <location>
        <begin position="172"/>
        <end position="191"/>
    </location>
</feature>
<keyword evidence="6 10" id="KW-1133">Transmembrane helix</keyword>
<evidence type="ECO:0000256" key="4">
    <source>
        <dbReference type="ARBA" id="ARBA00022475"/>
    </source>
</evidence>
<feature type="transmembrane region" description="Helical" evidence="10">
    <location>
        <begin position="367"/>
        <end position="385"/>
    </location>
</feature>
<sequence length="463" mass="50011">MVSARNILCHNDCLPMNIQTEIKATLKLSLPMAASQLAQFSLHMIDTLMCGQLGSLALAGAGLGSTLFAMLWLPASGILSAVSPLCAHGYGAQDHESIQKTVHQALLFALCLALPLFLLLSYGPVILTWLGQPKTLTLQAGQYLQAVRWGILPAMGVTVLRGLMESLGRPRPALLISISGIFINIFANWTLMFGNFGFPALGIAGTGWATTCVNLWLFFCLLIWILRDPKLSPYLRLSPFFKIEKKILSELLKIGLPMGGGILTEVWLFTGTTFLMGHFGSIALAAHQIALNIASASFMIALGVANASTVRVAQAMGRGQTAKAQEAGWIGIMLGMFFMGGVGLLLWNAPHLLIGLYIKTNLPANQALLLLSISLLKIAALFQLFDALQVTSQGALRGMKDTRIPMWIGFFCYGGIGLGSALFFAHVLHWREKGLWAGLTLGLLTAGLTLSLRFQSHFRSLKT</sequence>
<evidence type="ECO:0000313" key="12">
    <source>
        <dbReference type="Proteomes" id="UP000231019"/>
    </source>
</evidence>
<evidence type="ECO:0000313" key="11">
    <source>
        <dbReference type="EMBL" id="PIW19328.1"/>
    </source>
</evidence>
<dbReference type="GO" id="GO:0006811">
    <property type="term" value="P:monoatomic ion transport"/>
    <property type="evidence" value="ECO:0007669"/>
    <property type="project" value="UniProtKB-KW"/>
</dbReference>
<keyword evidence="5 10" id="KW-0812">Transmembrane</keyword>
<keyword evidence="3" id="KW-0050">Antiport</keyword>
<dbReference type="PIRSF" id="PIRSF006603">
    <property type="entry name" value="DinF"/>
    <property type="match status" value="1"/>
</dbReference>
<feature type="transmembrane region" description="Helical" evidence="10">
    <location>
        <begin position="406"/>
        <end position="428"/>
    </location>
</feature>
<dbReference type="GO" id="GO:0042910">
    <property type="term" value="F:xenobiotic transmembrane transporter activity"/>
    <property type="evidence" value="ECO:0007669"/>
    <property type="project" value="InterPro"/>
</dbReference>
<evidence type="ECO:0000256" key="5">
    <source>
        <dbReference type="ARBA" id="ARBA00022692"/>
    </source>
</evidence>
<feature type="transmembrane region" description="Helical" evidence="10">
    <location>
        <begin position="289"/>
        <end position="307"/>
    </location>
</feature>
<dbReference type="EMBL" id="PFFQ01000004">
    <property type="protein sequence ID" value="PIW19328.1"/>
    <property type="molecule type" value="Genomic_DNA"/>
</dbReference>
<organism evidence="11 12">
    <name type="scientific">bacterium (Candidatus Blackallbacteria) CG17_big_fil_post_rev_8_21_14_2_50_48_46</name>
    <dbReference type="NCBI Taxonomy" id="2014261"/>
    <lineage>
        <taxon>Bacteria</taxon>
        <taxon>Candidatus Blackallbacteria</taxon>
    </lineage>
</organism>
<dbReference type="InterPro" id="IPR048279">
    <property type="entry name" value="MdtK-like"/>
</dbReference>
<keyword evidence="7" id="KW-0406">Ion transport</keyword>
<dbReference type="InterPro" id="IPR002528">
    <property type="entry name" value="MATE_fam"/>
</dbReference>
<evidence type="ECO:0000256" key="10">
    <source>
        <dbReference type="SAM" id="Phobius"/>
    </source>
</evidence>